<evidence type="ECO:0000313" key="5">
    <source>
        <dbReference type="EMBL" id="CAE2262821.1"/>
    </source>
</evidence>
<dbReference type="SUPFAM" id="SSF47819">
    <property type="entry name" value="HRDC-like"/>
    <property type="match status" value="1"/>
</dbReference>
<comment type="similarity">
    <text evidence="3">Belongs to the eukaryotic RPB4 RNA polymerase subunit family.</text>
</comment>
<dbReference type="GO" id="GO:0030880">
    <property type="term" value="C:RNA polymerase complex"/>
    <property type="evidence" value="ECO:0007669"/>
    <property type="project" value="InterPro"/>
</dbReference>
<dbReference type="Gene3D" id="1.20.1250.40">
    <property type="match status" value="1"/>
</dbReference>
<dbReference type="SMART" id="SM00657">
    <property type="entry name" value="RPOL4c"/>
    <property type="match status" value="1"/>
</dbReference>
<reference evidence="5" key="1">
    <citation type="submission" date="2021-01" db="EMBL/GenBank/DDBJ databases">
        <authorList>
            <person name="Corre E."/>
            <person name="Pelletier E."/>
            <person name="Niang G."/>
            <person name="Scheremetjew M."/>
            <person name="Finn R."/>
            <person name="Kale V."/>
            <person name="Holt S."/>
            <person name="Cochrane G."/>
            <person name="Meng A."/>
            <person name="Brown T."/>
            <person name="Cohen L."/>
        </authorList>
    </citation>
    <scope>NUCLEOTIDE SEQUENCE</scope>
    <source>
        <strain evidence="5">CCMP 2712</strain>
    </source>
</reference>
<name>A0A7S4N3L5_GUITH</name>
<protein>
    <recommendedName>
        <fullName evidence="4">RNA polymerase Rpb4/RPC9 core domain-containing protein</fullName>
    </recommendedName>
</protein>
<accession>A0A7S4N3L5</accession>
<gene>
    <name evidence="5" type="ORF">GTHE00462_LOCUS5545</name>
</gene>
<dbReference type="GO" id="GO:0006352">
    <property type="term" value="P:DNA-templated transcription initiation"/>
    <property type="evidence" value="ECO:0007669"/>
    <property type="project" value="InterPro"/>
</dbReference>
<evidence type="ECO:0000256" key="2">
    <source>
        <dbReference type="ARBA" id="ARBA00023242"/>
    </source>
</evidence>
<dbReference type="GO" id="GO:0005634">
    <property type="term" value="C:nucleus"/>
    <property type="evidence" value="ECO:0007669"/>
    <property type="project" value="UniProtKB-SubCell"/>
</dbReference>
<dbReference type="AlphaFoldDB" id="A0A7S4N3L5"/>
<dbReference type="InterPro" id="IPR045222">
    <property type="entry name" value="Rpb4-like"/>
</dbReference>
<dbReference type="InterPro" id="IPR006590">
    <property type="entry name" value="RNA_pol_Rpb4/RPC9_core"/>
</dbReference>
<keyword evidence="2" id="KW-0539">Nucleus</keyword>
<evidence type="ECO:0000259" key="4">
    <source>
        <dbReference type="SMART" id="SM00657"/>
    </source>
</evidence>
<dbReference type="EMBL" id="HBKN01006914">
    <property type="protein sequence ID" value="CAE2262821.1"/>
    <property type="molecule type" value="Transcribed_RNA"/>
</dbReference>
<feature type="domain" description="RNA polymerase Rpb4/RPC9 core" evidence="4">
    <location>
        <begin position="25"/>
        <end position="139"/>
    </location>
</feature>
<dbReference type="InterPro" id="IPR010997">
    <property type="entry name" value="HRDC-like_sf"/>
</dbReference>
<dbReference type="OMA" id="PEFKNCK"/>
<dbReference type="Pfam" id="PF03874">
    <property type="entry name" value="RNA_pol_Rpb4"/>
    <property type="match status" value="1"/>
</dbReference>
<dbReference type="GO" id="GO:0000166">
    <property type="term" value="F:nucleotide binding"/>
    <property type="evidence" value="ECO:0007669"/>
    <property type="project" value="InterPro"/>
</dbReference>
<proteinExistence type="inferred from homology"/>
<comment type="subcellular location">
    <subcellularLocation>
        <location evidence="1">Nucleus</location>
    </subcellularLocation>
</comment>
<dbReference type="InterPro" id="IPR038324">
    <property type="entry name" value="Rpb4/RPC9_sf"/>
</dbReference>
<organism evidence="5">
    <name type="scientific">Guillardia theta</name>
    <name type="common">Cryptophyte</name>
    <name type="synonym">Cryptomonas phi</name>
    <dbReference type="NCBI Taxonomy" id="55529"/>
    <lineage>
        <taxon>Eukaryota</taxon>
        <taxon>Cryptophyceae</taxon>
        <taxon>Pyrenomonadales</taxon>
        <taxon>Geminigeraceae</taxon>
        <taxon>Guillardia</taxon>
    </lineage>
</organism>
<dbReference type="PANTHER" id="PTHR21297">
    <property type="entry name" value="DNA-DIRECTED RNA POLYMERASE II"/>
    <property type="match status" value="1"/>
</dbReference>
<evidence type="ECO:0000256" key="1">
    <source>
        <dbReference type="ARBA" id="ARBA00004123"/>
    </source>
</evidence>
<sequence>MTSRQPPKKRKIEEKEDITNLYFGADFEDAEAMLNAEVKVIIDSINEEKDLEMSDWSELMQNTTSNVSTFGRFQDKTSIATCKQELVDLGCHTFEAACFGNLQPANADEAKRLIPSLTRFTDDAVEMMCQCVQRVKDVHDN</sequence>
<dbReference type="InterPro" id="IPR005574">
    <property type="entry name" value="Rpb4/RPC9"/>
</dbReference>
<evidence type="ECO:0000256" key="3">
    <source>
        <dbReference type="ARBA" id="ARBA00025724"/>
    </source>
</evidence>